<dbReference type="Gene3D" id="3.90.420.10">
    <property type="entry name" value="Oxidoreductase, molybdopterin-binding domain"/>
    <property type="match status" value="1"/>
</dbReference>
<proteinExistence type="predicted"/>
<protein>
    <recommendedName>
        <fullName evidence="5">Oxidoreductase molybdopterin-binding domain-containing protein</fullName>
    </recommendedName>
</protein>
<keyword evidence="4" id="KW-1185">Reference proteome</keyword>
<evidence type="ECO:0000256" key="2">
    <source>
        <dbReference type="SAM" id="SignalP"/>
    </source>
</evidence>
<organism evidence="3 4">
    <name type="scientific">Deinococcus multiflagellatus</name>
    <dbReference type="NCBI Taxonomy" id="1656887"/>
    <lineage>
        <taxon>Bacteria</taxon>
        <taxon>Thermotogati</taxon>
        <taxon>Deinococcota</taxon>
        <taxon>Deinococci</taxon>
        <taxon>Deinococcales</taxon>
        <taxon>Deinococcaceae</taxon>
        <taxon>Deinococcus</taxon>
    </lineage>
</organism>
<name>A0ABW1ZJ54_9DEIO</name>
<dbReference type="EMBL" id="JBHSWB010000001">
    <property type="protein sequence ID" value="MFC6660473.1"/>
    <property type="molecule type" value="Genomic_DNA"/>
</dbReference>
<evidence type="ECO:0000313" key="3">
    <source>
        <dbReference type="EMBL" id="MFC6660473.1"/>
    </source>
</evidence>
<dbReference type="InterPro" id="IPR036374">
    <property type="entry name" value="OxRdtase_Mopterin-bd_sf"/>
</dbReference>
<dbReference type="Proteomes" id="UP001596317">
    <property type="component" value="Unassembled WGS sequence"/>
</dbReference>
<feature type="signal peptide" evidence="2">
    <location>
        <begin position="1"/>
        <end position="34"/>
    </location>
</feature>
<sequence length="208" mass="21683">MRSAFPLAARPALLAALLLGALLLGTLGSPAGHAAPGPAPFPYVRGALPMPKPRPGEATVLTLETARGPLPLTLSQLRALSVVRYATEQPQLGRTFTYEGAALRDLAAWGGFGGRDLRVMATNGFAATIRAADYLNHPIMLAYRADGRPISPLHKGPLTVVLPPSPPGFPQGRTRPRGCGLPSGWPPRHDRGARPQRAAAGPAPAPVA</sequence>
<evidence type="ECO:0008006" key="5">
    <source>
        <dbReference type="Google" id="ProtNLM"/>
    </source>
</evidence>
<dbReference type="RefSeq" id="WP_380055514.1">
    <property type="nucleotide sequence ID" value="NZ_JBHSWB010000001.1"/>
</dbReference>
<feature type="region of interest" description="Disordered" evidence="1">
    <location>
        <begin position="164"/>
        <end position="208"/>
    </location>
</feature>
<feature type="chain" id="PRO_5046950787" description="Oxidoreductase molybdopterin-binding domain-containing protein" evidence="2">
    <location>
        <begin position="35"/>
        <end position="208"/>
    </location>
</feature>
<evidence type="ECO:0000256" key="1">
    <source>
        <dbReference type="SAM" id="MobiDB-lite"/>
    </source>
</evidence>
<accession>A0ABW1ZJ54</accession>
<evidence type="ECO:0000313" key="4">
    <source>
        <dbReference type="Proteomes" id="UP001596317"/>
    </source>
</evidence>
<gene>
    <name evidence="3" type="ORF">ACFP90_08955</name>
</gene>
<dbReference type="SUPFAM" id="SSF56524">
    <property type="entry name" value="Oxidoreductase molybdopterin-binding domain"/>
    <property type="match status" value="1"/>
</dbReference>
<keyword evidence="2" id="KW-0732">Signal</keyword>
<comment type="caution">
    <text evidence="3">The sequence shown here is derived from an EMBL/GenBank/DDBJ whole genome shotgun (WGS) entry which is preliminary data.</text>
</comment>
<reference evidence="4" key="1">
    <citation type="journal article" date="2019" name="Int. J. Syst. Evol. Microbiol.">
        <title>The Global Catalogue of Microorganisms (GCM) 10K type strain sequencing project: providing services to taxonomists for standard genome sequencing and annotation.</title>
        <authorList>
            <consortium name="The Broad Institute Genomics Platform"/>
            <consortium name="The Broad Institute Genome Sequencing Center for Infectious Disease"/>
            <person name="Wu L."/>
            <person name="Ma J."/>
        </authorList>
    </citation>
    <scope>NUCLEOTIDE SEQUENCE [LARGE SCALE GENOMIC DNA]</scope>
    <source>
        <strain evidence="4">CCUG 63830</strain>
    </source>
</reference>